<evidence type="ECO:0000256" key="1">
    <source>
        <dbReference type="ARBA" id="ARBA00004236"/>
    </source>
</evidence>
<dbReference type="SUPFAM" id="SSF101898">
    <property type="entry name" value="NHL repeat"/>
    <property type="match status" value="3"/>
</dbReference>
<dbReference type="InterPro" id="IPR000595">
    <property type="entry name" value="cNMP-bd_dom"/>
</dbReference>
<feature type="domain" description="GAIN-B" evidence="12">
    <location>
        <begin position="1009"/>
        <end position="1174"/>
    </location>
</feature>
<dbReference type="PANTHER" id="PTHR46388">
    <property type="entry name" value="NHL REPEAT-CONTAINING PROTEIN 2"/>
    <property type="match status" value="1"/>
</dbReference>
<sequence>MPHSISFNSNGEMFIAEYNATRIRKVYYNSTIGDYSMITVAGGGSSLSSNISALNAKFSQPRCVVVSPNNEVYICDTGNYMIRKIVNGVVYNIVGNGQQGSSTDGTLAVNAKVSLVLSVAFHPVSGELFFSDYSNNAIKYVMNNGSIFTYATSSGPYGIAFDSSGDNLYVAEYGSNKIVKFTNGVRSVIVNTLGTKSFSGDGGSSLSATINLPAGIALNGNNLYFADTANNRIRVVNLQTSIVNTIAGDGTARFLGAYSGSRSDVSLFRPETTFYNSQTDELLVADTLNHRVVRINSLTNINTSPIESIAGYTGIASNDVAGKLGNQTYLNYPYSVAQSETSGDVYFGTTNFVYKWGKKDQKITLIAGSSSTLAGDNYLAVGSQLYQPAGMAFASNGDLYFCDSNNHAIRKIDTQGVITTLTGNGTAGFQDGDAASALFNSPASIALLPNGDFLVADFTNSRIRKYVASTKQVVTIAGNSTLGFYGDNGLASKALLNKPTGVFYNSTSGDILIADYFNFRIRKISNNTGIITTIAGSGSTSYNGDGLAATSTSMAPYGLAVNPISGELFFTDNANFLVRRIDASSKVHTVIGVAKSTIFNVTSLANSTGLSSISFLTFSPSGDLYVSCFGQHVIKKMSYGSDIVYNVAGTGNTDLNGDGLEATLTNLYQPIAVAYSPTSSELYFSDYLHDRVRKITSSGLVETVAGGLGDKGLAVNAKIRGVSSILLVDNDLYISDAFNYRIRKISLSTGIIDSIVGASYASIYNGDNLANQTNINYVWDLRIQNGELVFADMNNNLIRKTSLSGKGKVTTIAGMGTNNASIIIDNVKATSAYLKNPGSVAFLPTGDMIIAETEGHIIRKVDLNGNISLIAGSFFQPGFNGDLSDSKNSLLYQPTGLSILQDGRIIFSDFGNNRVRMLTPYCKDEKYYLTQSSQGIVCNITSCYGLAYNDAKVCSGNGICSSLNNCSCSSGYSGNDCSTADICSVLSSSYVCTTTSLNTTETQVTTVQNVTQLDSKTIEFSSTSTVTVSLPSTISQYLTSVDSTLKNDTVTVVSSVSSASKVTETSEVISPVISIVLVKSSSNQKISVQNLEEPISLYFNKVNMTVSNIETLNVTCMYYDESEKVWKSDGVESEITEIILHNLADGNVTLTISLTCKTFHLTSFGIIDQNYKKATTNSNTDDSTILTDYTVLIGAIVGGVGGCCVIATIITLIIVVIIFVRRRGKK</sequence>
<evidence type="ECO:0000256" key="9">
    <source>
        <dbReference type="SAM" id="Phobius"/>
    </source>
</evidence>
<dbReference type="InterPro" id="IPR013111">
    <property type="entry name" value="EGF_extracell"/>
</dbReference>
<dbReference type="Proteomes" id="UP000006671">
    <property type="component" value="Unassembled WGS sequence"/>
</dbReference>
<dbReference type="InParanoid" id="D2V6V2"/>
<dbReference type="VEuPathDB" id="AmoebaDB:NAEGRDRAFT_47135"/>
<dbReference type="GeneID" id="8849130"/>
<reference evidence="13 14" key="1">
    <citation type="journal article" date="2010" name="Cell">
        <title>The genome of Naegleria gruberi illuminates early eukaryotic versatility.</title>
        <authorList>
            <person name="Fritz-Laylin L.K."/>
            <person name="Prochnik S.E."/>
            <person name="Ginger M.L."/>
            <person name="Dacks J.B."/>
            <person name="Carpenter M.L."/>
            <person name="Field M.C."/>
            <person name="Kuo A."/>
            <person name="Paredez A."/>
            <person name="Chapman J."/>
            <person name="Pham J."/>
            <person name="Shu S."/>
            <person name="Neupane R."/>
            <person name="Cipriano M."/>
            <person name="Mancuso J."/>
            <person name="Tu H."/>
            <person name="Salamov A."/>
            <person name="Lindquist E."/>
            <person name="Shapiro H."/>
            <person name="Lucas S."/>
            <person name="Grigoriev I.V."/>
            <person name="Cande W.Z."/>
            <person name="Fulton C."/>
            <person name="Rokhsar D.S."/>
            <person name="Dawson S.C."/>
        </authorList>
    </citation>
    <scope>NUCLEOTIDE SEQUENCE [LARGE SCALE GENOMIC DNA]</scope>
    <source>
        <strain evidence="13 14">NEG-M</strain>
    </source>
</reference>
<dbReference type="Pfam" id="PF07974">
    <property type="entry name" value="EGF_2"/>
    <property type="match status" value="1"/>
</dbReference>
<evidence type="ECO:0000256" key="6">
    <source>
        <dbReference type="ARBA" id="ARBA00023136"/>
    </source>
</evidence>
<dbReference type="Pfam" id="PF01436">
    <property type="entry name" value="NHL"/>
    <property type="match status" value="2"/>
</dbReference>
<accession>D2V6V2</accession>
<evidence type="ECO:0000256" key="7">
    <source>
        <dbReference type="ARBA" id="ARBA00023157"/>
    </source>
</evidence>
<dbReference type="eggNOG" id="KOG2177">
    <property type="taxonomic scope" value="Eukaryota"/>
</dbReference>
<comment type="caution">
    <text evidence="8">Lacks conserved residue(s) required for the propagation of feature annotation.</text>
</comment>
<dbReference type="GO" id="GO:0005886">
    <property type="term" value="C:plasma membrane"/>
    <property type="evidence" value="ECO:0007669"/>
    <property type="project" value="UniProtKB-SubCell"/>
</dbReference>
<dbReference type="PROSITE" id="PS50026">
    <property type="entry name" value="EGF_3"/>
    <property type="match status" value="1"/>
</dbReference>
<dbReference type="PROSITE" id="PS01186">
    <property type="entry name" value="EGF_2"/>
    <property type="match status" value="1"/>
</dbReference>
<feature type="disulfide bond" evidence="8">
    <location>
        <begin position="968"/>
        <end position="977"/>
    </location>
</feature>
<comment type="subcellular location">
    <subcellularLocation>
        <location evidence="1">Cell membrane</location>
    </subcellularLocation>
</comment>
<proteinExistence type="predicted"/>
<keyword evidence="4" id="KW-0677">Repeat</keyword>
<dbReference type="Pfam" id="PF25021">
    <property type="entry name" value="TEN_NHL"/>
    <property type="match status" value="2"/>
</dbReference>
<evidence type="ECO:0000313" key="13">
    <source>
        <dbReference type="EMBL" id="EFC47512.1"/>
    </source>
</evidence>
<dbReference type="Gene3D" id="2.120.10.30">
    <property type="entry name" value="TolB, C-terminal domain"/>
    <property type="match status" value="6"/>
</dbReference>
<dbReference type="InterPro" id="IPR011042">
    <property type="entry name" value="6-blade_b-propeller_TolB-like"/>
</dbReference>
<keyword evidence="5 9" id="KW-1133">Transmembrane helix</keyword>
<dbReference type="InterPro" id="IPR057244">
    <property type="entry name" value="GAIN_B"/>
</dbReference>
<evidence type="ECO:0000256" key="4">
    <source>
        <dbReference type="ARBA" id="ARBA00022737"/>
    </source>
</evidence>
<keyword evidence="7 8" id="KW-1015">Disulfide bond</keyword>
<evidence type="ECO:0000259" key="12">
    <source>
        <dbReference type="PROSITE" id="PS50221"/>
    </source>
</evidence>
<dbReference type="PANTHER" id="PTHR46388:SF2">
    <property type="entry name" value="NHL REPEAT-CONTAINING PROTEIN 2"/>
    <property type="match status" value="1"/>
</dbReference>
<evidence type="ECO:0000256" key="3">
    <source>
        <dbReference type="ARBA" id="ARBA00022692"/>
    </source>
</evidence>
<dbReference type="EMBL" id="GG738854">
    <property type="protein sequence ID" value="EFC47512.1"/>
    <property type="molecule type" value="Genomic_DNA"/>
</dbReference>
<organism evidence="14">
    <name type="scientific">Naegleria gruberi</name>
    <name type="common">Amoeba</name>
    <dbReference type="NCBI Taxonomy" id="5762"/>
    <lineage>
        <taxon>Eukaryota</taxon>
        <taxon>Discoba</taxon>
        <taxon>Heterolobosea</taxon>
        <taxon>Tetramitia</taxon>
        <taxon>Eutetramitia</taxon>
        <taxon>Vahlkampfiidae</taxon>
        <taxon>Naegleria</taxon>
    </lineage>
</organism>
<gene>
    <name evidence="13" type="ORF">NAEGRDRAFT_47135</name>
</gene>
<protein>
    <submittedName>
        <fullName evidence="13">Predicted protein</fullName>
    </submittedName>
</protein>
<dbReference type="Gene3D" id="2.10.25.10">
    <property type="entry name" value="Laminin"/>
    <property type="match status" value="1"/>
</dbReference>
<feature type="transmembrane region" description="Helical" evidence="9">
    <location>
        <begin position="1189"/>
        <end position="1220"/>
    </location>
</feature>
<dbReference type="InterPro" id="IPR056822">
    <property type="entry name" value="TEN_NHL"/>
</dbReference>
<feature type="domain" description="EGF-like" evidence="10">
    <location>
        <begin position="939"/>
        <end position="978"/>
    </location>
</feature>
<keyword evidence="14" id="KW-1185">Reference proteome</keyword>
<dbReference type="OrthoDB" id="10018185at2759"/>
<dbReference type="PROSITE" id="PS50042">
    <property type="entry name" value="CNMP_BINDING_3"/>
    <property type="match status" value="1"/>
</dbReference>
<dbReference type="SMART" id="SM00135">
    <property type="entry name" value="LY"/>
    <property type="match status" value="3"/>
</dbReference>
<dbReference type="InterPro" id="IPR001258">
    <property type="entry name" value="NHL_repeat"/>
</dbReference>
<evidence type="ECO:0000259" key="10">
    <source>
        <dbReference type="PROSITE" id="PS50026"/>
    </source>
</evidence>
<dbReference type="PROSITE" id="PS50221">
    <property type="entry name" value="GAIN_B"/>
    <property type="match status" value="1"/>
</dbReference>
<dbReference type="STRING" id="5762.D2V6V2"/>
<evidence type="ECO:0000256" key="2">
    <source>
        <dbReference type="ARBA" id="ARBA00022475"/>
    </source>
</evidence>
<dbReference type="PROSITE" id="PS00022">
    <property type="entry name" value="EGF_1"/>
    <property type="match status" value="1"/>
</dbReference>
<evidence type="ECO:0000313" key="14">
    <source>
        <dbReference type="Proteomes" id="UP000006671"/>
    </source>
</evidence>
<keyword evidence="3 9" id="KW-0812">Transmembrane</keyword>
<dbReference type="RefSeq" id="XP_002680256.1">
    <property type="nucleotide sequence ID" value="XM_002680210.1"/>
</dbReference>
<dbReference type="AlphaFoldDB" id="D2V6V2"/>
<keyword evidence="8" id="KW-0245">EGF-like domain</keyword>
<evidence type="ECO:0000256" key="5">
    <source>
        <dbReference type="ARBA" id="ARBA00022989"/>
    </source>
</evidence>
<dbReference type="InterPro" id="IPR000033">
    <property type="entry name" value="LDLR_classB_rpt"/>
</dbReference>
<evidence type="ECO:0000259" key="11">
    <source>
        <dbReference type="PROSITE" id="PS50042"/>
    </source>
</evidence>
<keyword evidence="2" id="KW-1003">Cell membrane</keyword>
<name>D2V6V2_NAEGR</name>
<feature type="domain" description="Cyclic nucleotide-binding" evidence="11">
    <location>
        <begin position="129"/>
        <end position="201"/>
    </location>
</feature>
<dbReference type="KEGG" id="ngr:NAEGRDRAFT_47135"/>
<dbReference type="InterPro" id="IPR000742">
    <property type="entry name" value="EGF"/>
</dbReference>
<keyword evidence="6 9" id="KW-0472">Membrane</keyword>
<evidence type="ECO:0000256" key="8">
    <source>
        <dbReference type="PROSITE-ProRule" id="PRU00076"/>
    </source>
</evidence>